<dbReference type="AlphaFoldDB" id="A0A0N0LRV5"/>
<comment type="caution">
    <text evidence="1">The sequence shown here is derived from an EMBL/GenBank/DDBJ whole genome shotgun (WGS) entry which is preliminary data.</text>
</comment>
<evidence type="ECO:0000313" key="2">
    <source>
        <dbReference type="Proteomes" id="UP000037997"/>
    </source>
</evidence>
<proteinExistence type="predicted"/>
<dbReference type="GeneID" id="93197256"/>
<dbReference type="Proteomes" id="UP000037997">
    <property type="component" value="Unassembled WGS sequence"/>
</dbReference>
<evidence type="ECO:0000313" key="1">
    <source>
        <dbReference type="EMBL" id="KPH55843.1"/>
    </source>
</evidence>
<protein>
    <submittedName>
        <fullName evidence="1">Uncharacterized protein</fullName>
    </submittedName>
</protein>
<dbReference type="PATRIC" id="fig|35818.11.peg.1137"/>
<dbReference type="RefSeq" id="WP_054195172.1">
    <property type="nucleotide sequence ID" value="NZ_CAJFGW010000005.1"/>
</dbReference>
<dbReference type="STRING" id="35818.HPU229336_01265"/>
<name>A0A0N0LRV5_9HELI</name>
<dbReference type="EMBL" id="JNOC01000031">
    <property type="protein sequence ID" value="KPH55843.1"/>
    <property type="molecule type" value="Genomic_DNA"/>
</dbReference>
<gene>
    <name evidence="1" type="ORF">HPU229334_05770</name>
</gene>
<reference evidence="1 2" key="1">
    <citation type="submission" date="2014-06" db="EMBL/GenBank/DDBJ databases">
        <title>Helicobacter pullorum isolates in fresh chicken meat - phenotypic and genotypic features.</title>
        <authorList>
            <person name="Borges V."/>
            <person name="Santos A."/>
            <person name="Correia C.B."/>
            <person name="Saraiva M."/>
            <person name="Menard A."/>
            <person name="Vieira L."/>
            <person name="Sampaio D.A."/>
            <person name="Gomes J.P."/>
            <person name="Oleastro M."/>
        </authorList>
    </citation>
    <scope>NUCLEOTIDE SEQUENCE [LARGE SCALE GENOMIC DNA]</scope>
    <source>
        <strain evidence="1 2">229334/12</strain>
    </source>
</reference>
<organism evidence="1 2">
    <name type="scientific">Helicobacter pullorum</name>
    <dbReference type="NCBI Taxonomy" id="35818"/>
    <lineage>
        <taxon>Bacteria</taxon>
        <taxon>Pseudomonadati</taxon>
        <taxon>Campylobacterota</taxon>
        <taxon>Epsilonproteobacteria</taxon>
        <taxon>Campylobacterales</taxon>
        <taxon>Helicobacteraceae</taxon>
        <taxon>Helicobacter</taxon>
    </lineage>
</organism>
<accession>A0A0N0LRV5</accession>
<sequence>MESIIIELLTYHLWLCMPLFLFPLANLYALFFFPSHTKKLKILALVAPAYYLFLSASVFSGLVIWAMLGFVFNYKILAMLIIWLIVFIFEIKRHKKQKLIRVEADFSIREAFFKWAKTKYLFDFCAFGLIFILWS</sequence>